<evidence type="ECO:0000313" key="2">
    <source>
        <dbReference type="Proteomes" id="UP000507536"/>
    </source>
</evidence>
<evidence type="ECO:0000313" key="1">
    <source>
        <dbReference type="EMBL" id="SCM24725.1"/>
    </source>
</evidence>
<gene>
    <name evidence="1" type="ORF">PCHDS_000439400</name>
</gene>
<dbReference type="AlphaFoldDB" id="A0A1C6YMY0"/>
<organism evidence="1 2">
    <name type="scientific">Plasmodium chabaudi adami</name>
    <dbReference type="NCBI Taxonomy" id="5826"/>
    <lineage>
        <taxon>Eukaryota</taxon>
        <taxon>Sar</taxon>
        <taxon>Alveolata</taxon>
        <taxon>Apicomplexa</taxon>
        <taxon>Aconoidasida</taxon>
        <taxon>Haemosporida</taxon>
        <taxon>Plasmodiidae</taxon>
        <taxon>Plasmodium</taxon>
        <taxon>Plasmodium (Vinckeia)</taxon>
    </lineage>
</organism>
<dbReference type="Proteomes" id="UP000507536">
    <property type="component" value="Chromosome 14"/>
</dbReference>
<reference evidence="1 2" key="1">
    <citation type="submission" date="2016-08" db="EMBL/GenBank/DDBJ databases">
        <authorList>
            <consortium name="Pathogen Informatics"/>
        </authorList>
    </citation>
    <scope>NUCLEOTIDE SEQUENCE [LARGE SCALE GENOMIC DNA]</scope>
    <source>
        <strain evidence="1 2">DS</strain>
    </source>
</reference>
<accession>A0A1C6YMY0</accession>
<name>A0A1C6YMY0_PLACE</name>
<dbReference type="EMBL" id="LT608194">
    <property type="protein sequence ID" value="SCM24725.1"/>
    <property type="molecule type" value="Genomic_DNA"/>
</dbReference>
<proteinExistence type="predicted"/>
<protein>
    <submittedName>
        <fullName evidence="1">Uncharacterized protein</fullName>
    </submittedName>
</protein>
<sequence>MSNRQISLKDNNSINANVRSLINSNAFNDTFVNRNITNDANIQNILKMYANELYSSDEHKSNYSHINREHLLHHKTGQTSNNTYLTSIDHSSNIINSIDENQRLPPNNNYGYCISSIENNIPNMANVKNSSFLPSSLHDENNYTQTHHDEQMTESGSVAISNNIHNEKQRYNSIECNNNRLKSNGETLNVRNKTDISSQGFYGYGCSLIKSCPNIINTCLNVNINKDNSERDNDFNSNSTPSNYESFLIKNQYSSLHNYNDNSMDNYPSYDSNVITNINDEAYTNISSMNNNTIQKSVQNDESENCINLSNIDSKAEINHQEMDNKHCEFKNKSKICSSRSEGDLKMDPIKHTLNPVKNCSGCNATLEEDENKQCYSENGKDNTENNPSCYNKKPKCYSLDDIKKGKIEAPNIIFTKLPYNTNGDNAIDSYIKNNKLLNFMDDCNNSTSLILKYPEILKHQSKKIKVSPQIAQELRNKIGSSIIYEDEFDRTNYLPNVQNLHMGKVFEKHVFSMLKNKKKLGKNIFGCSNKYKKYKYNNDNGFWISNIDKRRLINPEKNDSYITELVYEKNEPYSEEMNKLMNCKNYDAIPPIIDFYKDNNFYSLLCEEKMLAGNLNAEIATIMRRYDIDSVSNYKTITSDGYIVSWK</sequence>